<sequence length="41" mass="4641">MRFLQNGALIAFQSSCIGDEKTELDARKQASESCFDVEFRV</sequence>
<accession>A0ABP2IXV0</accession>
<name>A0ABP2IXV0_9ACTN</name>
<proteinExistence type="predicted"/>
<dbReference type="EMBL" id="AEDQ01000029">
    <property type="protein sequence ID" value="EFL43893.1"/>
    <property type="molecule type" value="Genomic_DNA"/>
</dbReference>
<dbReference type="Proteomes" id="UP000004431">
    <property type="component" value="Unassembled WGS sequence"/>
</dbReference>
<keyword evidence="2" id="KW-1185">Reference proteome</keyword>
<comment type="caution">
    <text evidence="1">The sequence shown here is derived from an EMBL/GenBank/DDBJ whole genome shotgun (WGS) entry which is preliminary data.</text>
</comment>
<organism evidence="1 2">
    <name type="scientific">Fannyhessea vaginae PB189-T1-4</name>
    <dbReference type="NCBI Taxonomy" id="866774"/>
    <lineage>
        <taxon>Bacteria</taxon>
        <taxon>Bacillati</taxon>
        <taxon>Actinomycetota</taxon>
        <taxon>Coriobacteriia</taxon>
        <taxon>Coriobacteriales</taxon>
        <taxon>Atopobiaceae</taxon>
        <taxon>Fannyhessea</taxon>
    </lineage>
</organism>
<reference evidence="1 2" key="1">
    <citation type="submission" date="2010-08" db="EMBL/GenBank/DDBJ databases">
        <authorList>
            <person name="Durkin A.S."/>
            <person name="Madupu R."/>
            <person name="Torralba M."/>
            <person name="Gillis M."/>
            <person name="Methe B."/>
            <person name="Sutton G."/>
            <person name="Nelson K.E."/>
        </authorList>
    </citation>
    <scope>NUCLEOTIDE SEQUENCE [LARGE SCALE GENOMIC DNA]</scope>
    <source>
        <strain evidence="1 2">PB189-T1-4</strain>
    </source>
</reference>
<evidence type="ECO:0000313" key="2">
    <source>
        <dbReference type="Proteomes" id="UP000004431"/>
    </source>
</evidence>
<gene>
    <name evidence="1" type="ORF">HMPREF9248_0541</name>
</gene>
<protein>
    <submittedName>
        <fullName evidence="1">Uncharacterized protein</fullName>
    </submittedName>
</protein>
<evidence type="ECO:0000313" key="1">
    <source>
        <dbReference type="EMBL" id="EFL43893.1"/>
    </source>
</evidence>